<keyword evidence="3" id="KW-0964">Secreted</keyword>
<feature type="non-terminal residue" evidence="7">
    <location>
        <position position="1"/>
    </location>
</feature>
<dbReference type="GO" id="GO:0016671">
    <property type="term" value="F:oxidoreductase activity, acting on a sulfur group of donors, disulfide as acceptor"/>
    <property type="evidence" value="ECO:0007669"/>
    <property type="project" value="InterPro"/>
</dbReference>
<comment type="subcellular location">
    <subcellularLocation>
        <location evidence="1">Secreted</location>
    </subcellularLocation>
</comment>
<dbReference type="InterPro" id="IPR004911">
    <property type="entry name" value="Interferon-induced_GILT"/>
</dbReference>
<sequence>LRGAFYSDVVCRVRLTCILCAMKTPCFKWVVGVAFTCLFVGQTLADIYIGVNVMSNDISGPNEGKLRNSKNKGTKDGYKEPPYNSGNPKSGYYRKKSIKLPAKMIKAKTTTTTTTTEATTTTTTTEPPTTTTTTEAPTTVAVVPTTLASSSNFIKNVVIQNSAMVQSSSSDSLSVSVKKVFVTVIYECLCPHSQEFIRSQLLPTYKRLQDRLHVTLLPFGKARLNQNETTTNGATTNGVICEHGDAECEGNKIQTCVAQVAKETLQAIEVVACMSNYKAPNSAAKKCVKASGVSWTMVHECVTKNGSHYVLQVAQETWKVQKNVTRVPLIAVDGEVSSYIQEESQTNFMSLTCQKIGGEGTDQEPEPCAEERRRRRRR</sequence>
<protein>
    <submittedName>
        <fullName evidence="7">Putative gamma-interferon inducible lysosomal thiol reductase</fullName>
    </submittedName>
</protein>
<name>A0A0K8RPI6_IXORI</name>
<evidence type="ECO:0000256" key="6">
    <source>
        <dbReference type="SAM" id="MobiDB-lite"/>
    </source>
</evidence>
<evidence type="ECO:0000256" key="4">
    <source>
        <dbReference type="ARBA" id="ARBA00022729"/>
    </source>
</evidence>
<dbReference type="Pfam" id="PF03227">
    <property type="entry name" value="GILT"/>
    <property type="match status" value="1"/>
</dbReference>
<feature type="region of interest" description="Disordered" evidence="6">
    <location>
        <begin position="356"/>
        <end position="378"/>
    </location>
</feature>
<accession>A0A0K8RPI6</accession>
<dbReference type="PANTHER" id="PTHR13234">
    <property type="entry name" value="GAMMA-INTERFERON INDUCIBLE LYSOSOMAL THIOL REDUCTASE GILT"/>
    <property type="match status" value="1"/>
</dbReference>
<evidence type="ECO:0000256" key="5">
    <source>
        <dbReference type="ARBA" id="ARBA00023180"/>
    </source>
</evidence>
<evidence type="ECO:0000256" key="1">
    <source>
        <dbReference type="ARBA" id="ARBA00004613"/>
    </source>
</evidence>
<dbReference type="AlphaFoldDB" id="A0A0K8RPI6"/>
<feature type="region of interest" description="Disordered" evidence="6">
    <location>
        <begin position="109"/>
        <end position="134"/>
    </location>
</feature>
<proteinExistence type="evidence at transcript level"/>
<keyword evidence="4" id="KW-0732">Signal</keyword>
<feature type="region of interest" description="Disordered" evidence="6">
    <location>
        <begin position="59"/>
        <end position="89"/>
    </location>
</feature>
<evidence type="ECO:0000256" key="3">
    <source>
        <dbReference type="ARBA" id="ARBA00022525"/>
    </source>
</evidence>
<reference evidence="7" key="1">
    <citation type="submission" date="2012-12" db="EMBL/GenBank/DDBJ databases">
        <title>Identification and characterization of a phenylalanine ammonia-lyase gene family in Isatis indigotica Fort.</title>
        <authorList>
            <person name="Liu Q."/>
            <person name="Chen J."/>
            <person name="Zhou X."/>
            <person name="Di P."/>
            <person name="Xiao Y."/>
            <person name="Xuan H."/>
            <person name="Zhang L."/>
            <person name="Chen W."/>
        </authorList>
    </citation>
    <scope>NUCLEOTIDE SEQUENCE</scope>
    <source>
        <tissue evidence="7">Salivary gland</tissue>
    </source>
</reference>
<evidence type="ECO:0000256" key="2">
    <source>
        <dbReference type="ARBA" id="ARBA00005679"/>
    </source>
</evidence>
<keyword evidence="5" id="KW-0325">Glycoprotein</keyword>
<comment type="similarity">
    <text evidence="2">Belongs to the GILT family.</text>
</comment>
<organism evidence="7">
    <name type="scientific">Ixodes ricinus</name>
    <name type="common">Common tick</name>
    <name type="synonym">Acarus ricinus</name>
    <dbReference type="NCBI Taxonomy" id="34613"/>
    <lineage>
        <taxon>Eukaryota</taxon>
        <taxon>Metazoa</taxon>
        <taxon>Ecdysozoa</taxon>
        <taxon>Arthropoda</taxon>
        <taxon>Chelicerata</taxon>
        <taxon>Arachnida</taxon>
        <taxon>Acari</taxon>
        <taxon>Parasitiformes</taxon>
        <taxon>Ixodida</taxon>
        <taxon>Ixodoidea</taxon>
        <taxon>Ixodidae</taxon>
        <taxon>Ixodinae</taxon>
        <taxon>Ixodes</taxon>
    </lineage>
</organism>
<dbReference type="EMBL" id="GADI01000828">
    <property type="protein sequence ID" value="JAA72980.1"/>
    <property type="molecule type" value="mRNA"/>
</dbReference>
<dbReference type="PANTHER" id="PTHR13234:SF8">
    <property type="entry name" value="GAMMA-INTERFERON-INDUCIBLE LYSOSOMAL THIOL REDUCTASE"/>
    <property type="match status" value="1"/>
</dbReference>
<evidence type="ECO:0000313" key="7">
    <source>
        <dbReference type="EMBL" id="JAA72980.1"/>
    </source>
</evidence>
<dbReference type="GO" id="GO:0005576">
    <property type="term" value="C:extracellular region"/>
    <property type="evidence" value="ECO:0007669"/>
    <property type="project" value="UniProtKB-SubCell"/>
</dbReference>